<keyword evidence="3" id="KW-1185">Reference proteome</keyword>
<dbReference type="Gene3D" id="3.10.450.40">
    <property type="match status" value="2"/>
</dbReference>
<reference evidence="2" key="1">
    <citation type="journal article" date="2014" name="Int. J. Syst. Evol. Microbiol.">
        <title>Complete genome sequence of Corynebacterium casei LMG S-19264T (=DSM 44701T), isolated from a smear-ripened cheese.</title>
        <authorList>
            <consortium name="US DOE Joint Genome Institute (JGI-PGF)"/>
            <person name="Walter F."/>
            <person name="Albersmeier A."/>
            <person name="Kalinowski J."/>
            <person name="Ruckert C."/>
        </authorList>
    </citation>
    <scope>NUCLEOTIDE SEQUENCE</scope>
    <source>
        <strain evidence="2">CGMCC 1.15760</strain>
    </source>
</reference>
<comment type="caution">
    <text evidence="2">The sequence shown here is derived from an EMBL/GenBank/DDBJ whole genome shotgun (WGS) entry which is preliminary data.</text>
</comment>
<dbReference type="PROSITE" id="PS51257">
    <property type="entry name" value="PROKAR_LIPOPROTEIN"/>
    <property type="match status" value="1"/>
</dbReference>
<dbReference type="Pfam" id="PF03413">
    <property type="entry name" value="PepSY"/>
    <property type="match status" value="2"/>
</dbReference>
<evidence type="ECO:0000313" key="2">
    <source>
        <dbReference type="EMBL" id="GGG11025.1"/>
    </source>
</evidence>
<accession>A0A917D463</accession>
<dbReference type="Proteomes" id="UP000616608">
    <property type="component" value="Unassembled WGS sequence"/>
</dbReference>
<reference evidence="2" key="2">
    <citation type="submission" date="2020-09" db="EMBL/GenBank/DDBJ databases">
        <authorList>
            <person name="Sun Q."/>
            <person name="Zhou Y."/>
        </authorList>
    </citation>
    <scope>NUCLEOTIDE SEQUENCE</scope>
    <source>
        <strain evidence="2">CGMCC 1.15760</strain>
    </source>
</reference>
<protein>
    <recommendedName>
        <fullName evidence="1">PepSY domain-containing protein</fullName>
    </recommendedName>
</protein>
<sequence>MNIRWICILVVISIILVACQNSPVKNQPIIPSETISESALKEVGEGTILSISQQDEKGLKVYEVQVQTTATTYHLLYDATSGDLLKKEEQREEDNNGDIEQLPVTISEHQARDIALQRVGEGKVTALTLTTDNQYAIEVTTIRRKYEVKVDAINGKISKYKEVIVE</sequence>
<gene>
    <name evidence="2" type="ORF">GCM10007425_01680</name>
</gene>
<dbReference type="AlphaFoldDB" id="A0A917D463"/>
<evidence type="ECO:0000313" key="3">
    <source>
        <dbReference type="Proteomes" id="UP000616608"/>
    </source>
</evidence>
<feature type="domain" description="PepSY" evidence="1">
    <location>
        <begin position="106"/>
        <end position="159"/>
    </location>
</feature>
<dbReference type="InterPro" id="IPR025711">
    <property type="entry name" value="PepSY"/>
</dbReference>
<organism evidence="2 3">
    <name type="scientific">Lysinibacillus alkalisoli</name>
    <dbReference type="NCBI Taxonomy" id="1911548"/>
    <lineage>
        <taxon>Bacteria</taxon>
        <taxon>Bacillati</taxon>
        <taxon>Bacillota</taxon>
        <taxon>Bacilli</taxon>
        <taxon>Bacillales</taxon>
        <taxon>Bacillaceae</taxon>
        <taxon>Lysinibacillus</taxon>
    </lineage>
</organism>
<dbReference type="RefSeq" id="WP_188613117.1">
    <property type="nucleotide sequence ID" value="NZ_BMJT01000001.1"/>
</dbReference>
<evidence type="ECO:0000259" key="1">
    <source>
        <dbReference type="Pfam" id="PF03413"/>
    </source>
</evidence>
<feature type="domain" description="PepSY" evidence="1">
    <location>
        <begin position="30"/>
        <end position="88"/>
    </location>
</feature>
<dbReference type="EMBL" id="BMJT01000001">
    <property type="protein sequence ID" value="GGG11025.1"/>
    <property type="molecule type" value="Genomic_DNA"/>
</dbReference>
<proteinExistence type="predicted"/>
<name>A0A917D463_9BACI</name>